<dbReference type="InParanoid" id="Q01Y92"/>
<name>Q01Y92_SOLUE</name>
<keyword evidence="1" id="KW-0812">Transmembrane</keyword>
<accession>Q01Y92</accession>
<evidence type="ECO:0000256" key="1">
    <source>
        <dbReference type="SAM" id="Phobius"/>
    </source>
</evidence>
<feature type="transmembrane region" description="Helical" evidence="1">
    <location>
        <begin position="132"/>
        <end position="154"/>
    </location>
</feature>
<organism evidence="2">
    <name type="scientific">Solibacter usitatus (strain Ellin6076)</name>
    <dbReference type="NCBI Taxonomy" id="234267"/>
    <lineage>
        <taxon>Bacteria</taxon>
        <taxon>Pseudomonadati</taxon>
        <taxon>Acidobacteriota</taxon>
        <taxon>Terriglobia</taxon>
        <taxon>Bryobacterales</taxon>
        <taxon>Solibacteraceae</taxon>
        <taxon>Candidatus Solibacter</taxon>
    </lineage>
</organism>
<protein>
    <recommendedName>
        <fullName evidence="3">Glycosyltransferase RgtA/B/C/D-like domain-containing protein</fullName>
    </recommendedName>
</protein>
<dbReference type="EMBL" id="CP000473">
    <property type="protein sequence ID" value="ABJ85373.1"/>
    <property type="molecule type" value="Genomic_DNA"/>
</dbReference>
<evidence type="ECO:0000313" key="2">
    <source>
        <dbReference type="EMBL" id="ABJ85373.1"/>
    </source>
</evidence>
<keyword evidence="1" id="KW-1133">Transmembrane helix</keyword>
<dbReference type="HOGENOM" id="CLU_737502_0_0_0"/>
<gene>
    <name evidence="2" type="ordered locus">Acid_4412</name>
</gene>
<feature type="transmembrane region" description="Helical" evidence="1">
    <location>
        <begin position="160"/>
        <end position="187"/>
    </location>
</feature>
<feature type="transmembrane region" description="Helical" evidence="1">
    <location>
        <begin position="283"/>
        <end position="301"/>
    </location>
</feature>
<reference evidence="2" key="1">
    <citation type="submission" date="2006-10" db="EMBL/GenBank/DDBJ databases">
        <title>Complete sequence of Solibacter usitatus Ellin6076.</title>
        <authorList>
            <consortium name="US DOE Joint Genome Institute"/>
            <person name="Copeland A."/>
            <person name="Lucas S."/>
            <person name="Lapidus A."/>
            <person name="Barry K."/>
            <person name="Detter J.C."/>
            <person name="Glavina del Rio T."/>
            <person name="Hammon N."/>
            <person name="Israni S."/>
            <person name="Dalin E."/>
            <person name="Tice H."/>
            <person name="Pitluck S."/>
            <person name="Thompson L.S."/>
            <person name="Brettin T."/>
            <person name="Bruce D."/>
            <person name="Han C."/>
            <person name="Tapia R."/>
            <person name="Gilna P."/>
            <person name="Schmutz J."/>
            <person name="Larimer F."/>
            <person name="Land M."/>
            <person name="Hauser L."/>
            <person name="Kyrpides N."/>
            <person name="Mikhailova N."/>
            <person name="Janssen P.H."/>
            <person name="Kuske C.R."/>
            <person name="Richardson P."/>
        </authorList>
    </citation>
    <scope>NUCLEOTIDE SEQUENCE</scope>
    <source>
        <strain evidence="2">Ellin6076</strain>
    </source>
</reference>
<keyword evidence="1" id="KW-0472">Membrane</keyword>
<feature type="transmembrane region" description="Helical" evidence="1">
    <location>
        <begin position="208"/>
        <end position="228"/>
    </location>
</feature>
<dbReference type="AlphaFoldDB" id="Q01Y92"/>
<feature type="transmembrane region" description="Helical" evidence="1">
    <location>
        <begin position="255"/>
        <end position="276"/>
    </location>
</feature>
<dbReference type="STRING" id="234267.Acid_4412"/>
<dbReference type="KEGG" id="sus:Acid_4412"/>
<proteinExistence type="predicted"/>
<feature type="transmembrane region" description="Helical" evidence="1">
    <location>
        <begin position="102"/>
        <end position="120"/>
    </location>
</feature>
<dbReference type="eggNOG" id="ENOG50338RN">
    <property type="taxonomic scope" value="Bacteria"/>
</dbReference>
<sequence>MCGALRKLAARSRRAAERTTAGPRWKARVVLVVLAFSLLRAFPNYNFLREAENQGTWRDAAIKMQDPAVDMARRFPPASHEAKLTFRITVPLLARALHLGRSGMLALFALCGVFTLYLTLDLSYRIAHSRVAAAAICLGVACVWPGVLAFHQLLGGFYDAVALCLVLAAMRAPAPLAAAALFFGAWTDERALLAAGLILVYAALRREFARTLAIAAAGITYVATRLYYTNVYSLHTSWDGVGLGVLLKNFNMAPLGVWTGLGGCWLIVAAGLWVLLARRRFALAMAYGLALTAVIAVALVVEDVTRSMAYALPAVFVALGALAESEPPVAIERLAAAGALVCALLPTYFTQSGNATWLLPSVFQAIRLALYPRLG</sequence>
<evidence type="ECO:0008006" key="3">
    <source>
        <dbReference type="Google" id="ProtNLM"/>
    </source>
</evidence>